<sequence length="92" mass="10410">MVGMGSGNGENGIGDGGNGIRNGIGMVGTGSGMEWEQQELEREWDWEQEWDWERERDWELSPSSLCLASRATWDMSADQITYFTLEIFTEAK</sequence>
<name>A0A3L8Q5C6_CHLGU</name>
<evidence type="ECO:0000313" key="2">
    <source>
        <dbReference type="EMBL" id="RLV62494.1"/>
    </source>
</evidence>
<gene>
    <name evidence="2" type="ORF">DV515_00019257</name>
</gene>
<evidence type="ECO:0000313" key="3">
    <source>
        <dbReference type="Proteomes" id="UP000276834"/>
    </source>
</evidence>
<organism evidence="2 3">
    <name type="scientific">Chloebia gouldiae</name>
    <name type="common">Gouldian finch</name>
    <name type="synonym">Erythrura gouldiae</name>
    <dbReference type="NCBI Taxonomy" id="44316"/>
    <lineage>
        <taxon>Eukaryota</taxon>
        <taxon>Metazoa</taxon>
        <taxon>Chordata</taxon>
        <taxon>Craniata</taxon>
        <taxon>Vertebrata</taxon>
        <taxon>Euteleostomi</taxon>
        <taxon>Archelosauria</taxon>
        <taxon>Archosauria</taxon>
        <taxon>Dinosauria</taxon>
        <taxon>Saurischia</taxon>
        <taxon>Theropoda</taxon>
        <taxon>Coelurosauria</taxon>
        <taxon>Aves</taxon>
        <taxon>Neognathae</taxon>
        <taxon>Neoaves</taxon>
        <taxon>Telluraves</taxon>
        <taxon>Australaves</taxon>
        <taxon>Passeriformes</taxon>
        <taxon>Passeroidea</taxon>
        <taxon>Passeridae</taxon>
        <taxon>Chloebia</taxon>
    </lineage>
</organism>
<protein>
    <submittedName>
        <fullName evidence="2">Uncharacterized protein</fullName>
    </submittedName>
</protein>
<proteinExistence type="predicted"/>
<feature type="region of interest" description="Disordered" evidence="1">
    <location>
        <begin position="1"/>
        <end position="30"/>
    </location>
</feature>
<reference evidence="2 3" key="1">
    <citation type="journal article" date="2018" name="Proc. R. Soc. B">
        <title>A non-coding region near Follistatin controls head colour polymorphism in the Gouldian finch.</title>
        <authorList>
            <person name="Toomey M.B."/>
            <person name="Marques C.I."/>
            <person name="Andrade P."/>
            <person name="Araujo P.M."/>
            <person name="Sabatino S."/>
            <person name="Gazda M.A."/>
            <person name="Afonso S."/>
            <person name="Lopes R.J."/>
            <person name="Corbo J.C."/>
            <person name="Carneiro M."/>
        </authorList>
    </citation>
    <scope>NUCLEOTIDE SEQUENCE [LARGE SCALE GENOMIC DNA]</scope>
    <source>
        <strain evidence="2">Red01</strain>
        <tissue evidence="2">Muscle</tissue>
    </source>
</reference>
<dbReference type="EMBL" id="QUSF01007041">
    <property type="protein sequence ID" value="RLV62494.1"/>
    <property type="molecule type" value="Genomic_DNA"/>
</dbReference>
<keyword evidence="3" id="KW-1185">Reference proteome</keyword>
<feature type="non-terminal residue" evidence="2">
    <location>
        <position position="92"/>
    </location>
</feature>
<evidence type="ECO:0000256" key="1">
    <source>
        <dbReference type="SAM" id="MobiDB-lite"/>
    </source>
</evidence>
<dbReference type="Proteomes" id="UP000276834">
    <property type="component" value="Unassembled WGS sequence"/>
</dbReference>
<comment type="caution">
    <text evidence="2">The sequence shown here is derived from an EMBL/GenBank/DDBJ whole genome shotgun (WGS) entry which is preliminary data.</text>
</comment>
<accession>A0A3L8Q5C6</accession>
<dbReference type="AlphaFoldDB" id="A0A3L8Q5C6"/>